<dbReference type="PROSITE" id="PS52016">
    <property type="entry name" value="TONB_DEPENDENT_REC_3"/>
    <property type="match status" value="1"/>
</dbReference>
<evidence type="ECO:0000256" key="5">
    <source>
        <dbReference type="ARBA" id="ARBA00022692"/>
    </source>
</evidence>
<evidence type="ECO:0000256" key="3">
    <source>
        <dbReference type="ARBA" id="ARBA00022448"/>
    </source>
</evidence>
<name>A0ABM8C801_9BURK</name>
<evidence type="ECO:0000313" key="16">
    <source>
        <dbReference type="EMBL" id="BDT59411.1"/>
    </source>
</evidence>
<organism evidence="16 17">
    <name type="scientific">Massilia varians</name>
    <dbReference type="NCBI Taxonomy" id="457921"/>
    <lineage>
        <taxon>Bacteria</taxon>
        <taxon>Pseudomonadati</taxon>
        <taxon>Pseudomonadota</taxon>
        <taxon>Betaproteobacteria</taxon>
        <taxon>Burkholderiales</taxon>
        <taxon>Oxalobacteraceae</taxon>
        <taxon>Telluria group</taxon>
        <taxon>Massilia</taxon>
    </lineage>
</organism>
<keyword evidence="17" id="KW-1185">Reference proteome</keyword>
<keyword evidence="13" id="KW-0732">Signal</keyword>
<evidence type="ECO:0000256" key="12">
    <source>
        <dbReference type="SAM" id="MobiDB-lite"/>
    </source>
</evidence>
<gene>
    <name evidence="16" type="ORF">MasN3_29050</name>
</gene>
<dbReference type="Proteomes" id="UP001163336">
    <property type="component" value="Chromosome"/>
</dbReference>
<dbReference type="SUPFAM" id="SSF56935">
    <property type="entry name" value="Porins"/>
    <property type="match status" value="1"/>
</dbReference>
<dbReference type="CDD" id="cd01347">
    <property type="entry name" value="ligand_gated_channel"/>
    <property type="match status" value="1"/>
</dbReference>
<evidence type="ECO:0000313" key="17">
    <source>
        <dbReference type="Proteomes" id="UP001163336"/>
    </source>
</evidence>
<feature type="region of interest" description="Disordered" evidence="12">
    <location>
        <begin position="1"/>
        <end position="25"/>
    </location>
</feature>
<dbReference type="PANTHER" id="PTHR47234">
    <property type="match status" value="1"/>
</dbReference>
<evidence type="ECO:0000256" key="9">
    <source>
        <dbReference type="ARBA" id="ARBA00023237"/>
    </source>
</evidence>
<dbReference type="Pfam" id="PF00593">
    <property type="entry name" value="TonB_dep_Rec_b-barrel"/>
    <property type="match status" value="1"/>
</dbReference>
<dbReference type="Pfam" id="PF07715">
    <property type="entry name" value="Plug"/>
    <property type="match status" value="1"/>
</dbReference>
<keyword evidence="5 10" id="KW-0812">Transmembrane</keyword>
<feature type="domain" description="TonB-dependent receptor-like beta-barrel" evidence="14">
    <location>
        <begin position="327"/>
        <end position="813"/>
    </location>
</feature>
<dbReference type="InterPro" id="IPR037066">
    <property type="entry name" value="Plug_dom_sf"/>
</dbReference>
<dbReference type="PANTHER" id="PTHR47234:SF3">
    <property type="entry name" value="SECRETIN_TONB SHORT N-TERMINAL DOMAIN-CONTAINING PROTEIN"/>
    <property type="match status" value="1"/>
</dbReference>
<evidence type="ECO:0000259" key="15">
    <source>
        <dbReference type="Pfam" id="PF07715"/>
    </source>
</evidence>
<dbReference type="Gene3D" id="2.40.170.20">
    <property type="entry name" value="TonB-dependent receptor, beta-barrel domain"/>
    <property type="match status" value="1"/>
</dbReference>
<dbReference type="InterPro" id="IPR036942">
    <property type="entry name" value="Beta-barrel_TonB_sf"/>
</dbReference>
<keyword evidence="6 11" id="KW-0798">TonB box</keyword>
<dbReference type="InterPro" id="IPR039426">
    <property type="entry name" value="TonB-dep_rcpt-like"/>
</dbReference>
<sequence>MSSKRGAPFRRGNDNKRKPKMQKHATEKTVLALAIASLFSGAYAQDSATGTPAASDPASAATVVVTGTRVANRTALDTAAPVDIISSETLKNVGTTEMNQALSIALPSLNFPRPAITDGTDTIRPATLRGMAPDQTLVLVNSKRRHASSLVNVNGSIGRGSAAVDMNTIPTAIVKSVEVLRDGAAAQYGSDAISGVVNLRLRTDREGGEASLTYGARKTEYELWNDVAPPGATWTAPAKRERTDGQTGTLSIWKGLALGETGHLTLAGEYKKQERTERSGYDMRQQYPRLANGAFDPRELSINRFNAWYGEPEMEQVTFFANAGKDLGGGVKLYGWTSYQNRFARSGGFFRPAQDARNIPSIYPDGFLPIIAPTVNDFSATGGATWQAGNWDMDASLGYGKNKMEYDIENTLNRSIGPSSKRSFYAGGYAYDQLVFNLTGVRSLDVTGFASPLNVALGVEARREGYELFAGEPDSWRAGPEILPNGTPAAPGAQVFPGFRPSNEVDAHRSAIGAFVDLEANITPQLLASVAVRGEHYTDFGNSLAGKLSGRYDFSRAFALRGAIQNGFRAPSPQQQNFTATSTNFINGVPFEITTFRPTDRVAVALGAKPLEAEKSVNASLGAVMRFDPFSITIDAYRIDIEDRIILSENLTQANVRNYIISQGITGVGGGRFFINGVDTRTQGVDVVVSWPMRTANAGNFDITVAGNFTDTEVTKVPVTAQLSALNPAPVLFDRLNVLSLEKGQPENKLSANVAWRLGQWGATFRATRYGKVLSPGTTAALDFWMDPKTLVDIEARYAFTPKLSLALGADNLFDQYPETQPPALNTTGNTPFANYAPFGRAGRFIYARMNYGF</sequence>
<keyword evidence="9 10" id="KW-0998">Cell outer membrane</keyword>
<evidence type="ECO:0000259" key="14">
    <source>
        <dbReference type="Pfam" id="PF00593"/>
    </source>
</evidence>
<evidence type="ECO:0000256" key="6">
    <source>
        <dbReference type="ARBA" id="ARBA00023077"/>
    </source>
</evidence>
<feature type="chain" id="PRO_5045751422" evidence="13">
    <location>
        <begin position="45"/>
        <end position="854"/>
    </location>
</feature>
<feature type="domain" description="TonB-dependent receptor plug" evidence="15">
    <location>
        <begin position="76"/>
        <end position="196"/>
    </location>
</feature>
<accession>A0ABM8C801</accession>
<reference evidence="16" key="1">
    <citation type="submission" date="2022-11" db="EMBL/GenBank/DDBJ databases">
        <title>Isolation and characterization of PLA-degrading bacterium Massilia sp. from Antarctic soil.</title>
        <authorList>
            <person name="Sato K."/>
            <person name="Gomez-Fuentes C."/>
            <person name="Ahmad S.A."/>
            <person name="Zulkharnain A."/>
        </authorList>
    </citation>
    <scope>NUCLEOTIDE SEQUENCE</scope>
    <source>
        <strain evidence="16">N-3</strain>
    </source>
</reference>
<dbReference type="InterPro" id="IPR012910">
    <property type="entry name" value="Plug_dom"/>
</dbReference>
<evidence type="ECO:0000256" key="13">
    <source>
        <dbReference type="SAM" id="SignalP"/>
    </source>
</evidence>
<dbReference type="InterPro" id="IPR000531">
    <property type="entry name" value="Beta-barrel_TonB"/>
</dbReference>
<evidence type="ECO:0000256" key="10">
    <source>
        <dbReference type="PROSITE-ProRule" id="PRU01360"/>
    </source>
</evidence>
<dbReference type="EMBL" id="AP026966">
    <property type="protein sequence ID" value="BDT59411.1"/>
    <property type="molecule type" value="Genomic_DNA"/>
</dbReference>
<evidence type="ECO:0000256" key="4">
    <source>
        <dbReference type="ARBA" id="ARBA00022452"/>
    </source>
</evidence>
<comment type="similarity">
    <text evidence="2 10 11">Belongs to the TonB-dependent receptor family.</text>
</comment>
<keyword evidence="4 10" id="KW-1134">Transmembrane beta strand</keyword>
<evidence type="ECO:0000256" key="8">
    <source>
        <dbReference type="ARBA" id="ARBA00023170"/>
    </source>
</evidence>
<protein>
    <submittedName>
        <fullName evidence="16">TonB-dependent receptor</fullName>
    </submittedName>
</protein>
<evidence type="ECO:0000256" key="11">
    <source>
        <dbReference type="RuleBase" id="RU003357"/>
    </source>
</evidence>
<keyword evidence="3 10" id="KW-0813">Transport</keyword>
<proteinExistence type="inferred from homology"/>
<keyword evidence="8 16" id="KW-0675">Receptor</keyword>
<evidence type="ECO:0000256" key="2">
    <source>
        <dbReference type="ARBA" id="ARBA00009810"/>
    </source>
</evidence>
<feature type="signal peptide" evidence="13">
    <location>
        <begin position="1"/>
        <end position="44"/>
    </location>
</feature>
<comment type="subcellular location">
    <subcellularLocation>
        <location evidence="1 10">Cell outer membrane</location>
        <topology evidence="1 10">Multi-pass membrane protein</topology>
    </subcellularLocation>
</comment>
<keyword evidence="7 10" id="KW-0472">Membrane</keyword>
<dbReference type="Gene3D" id="2.170.130.10">
    <property type="entry name" value="TonB-dependent receptor, plug domain"/>
    <property type="match status" value="1"/>
</dbReference>
<evidence type="ECO:0000256" key="1">
    <source>
        <dbReference type="ARBA" id="ARBA00004571"/>
    </source>
</evidence>
<evidence type="ECO:0000256" key="7">
    <source>
        <dbReference type="ARBA" id="ARBA00023136"/>
    </source>
</evidence>